<evidence type="ECO:0000256" key="6">
    <source>
        <dbReference type="ARBA" id="ARBA00022840"/>
    </source>
</evidence>
<evidence type="ECO:0000256" key="11">
    <source>
        <dbReference type="HAMAP-Rule" id="MF_00208"/>
    </source>
</evidence>
<dbReference type="Proteomes" id="UP000241238">
    <property type="component" value="Chromosome"/>
</dbReference>
<keyword evidence="11" id="KW-0460">Magnesium</keyword>
<dbReference type="RefSeq" id="WP_005949750.1">
    <property type="nucleotide sequence ID" value="NZ_CP028103.1"/>
</dbReference>
<dbReference type="Gene3D" id="3.40.1390.10">
    <property type="entry name" value="MurE/MurF, N-terminal domain"/>
    <property type="match status" value="1"/>
</dbReference>
<keyword evidence="7 11" id="KW-0133">Cell shape</keyword>
<keyword evidence="6 11" id="KW-0067">ATP-binding</keyword>
<feature type="binding site" evidence="11">
    <location>
        <position position="176"/>
    </location>
    <ligand>
        <name>UDP-N-acetyl-alpha-D-muramoyl-L-alanyl-D-glutamate</name>
        <dbReference type="ChEBI" id="CHEBI:83900"/>
    </ligand>
</feature>
<dbReference type="Pfam" id="PF08245">
    <property type="entry name" value="Mur_ligase_M"/>
    <property type="match status" value="1"/>
</dbReference>
<dbReference type="InterPro" id="IPR005761">
    <property type="entry name" value="UDP-N-AcMur-Glu-dNH2Pim_ligase"/>
</dbReference>
<name>A0ABM6U3I5_FUSVA</name>
<feature type="domain" description="Mur ligase central" evidence="15">
    <location>
        <begin position="107"/>
        <end position="304"/>
    </location>
</feature>
<dbReference type="EC" id="6.3.2.13" evidence="11"/>
<evidence type="ECO:0000256" key="4">
    <source>
        <dbReference type="ARBA" id="ARBA00022618"/>
    </source>
</evidence>
<evidence type="ECO:0000259" key="14">
    <source>
        <dbReference type="Pfam" id="PF02875"/>
    </source>
</evidence>
<keyword evidence="2 11" id="KW-0963">Cytoplasm</keyword>
<dbReference type="PANTHER" id="PTHR23135">
    <property type="entry name" value="MUR LIGASE FAMILY MEMBER"/>
    <property type="match status" value="1"/>
</dbReference>
<keyword evidence="5 11" id="KW-0547">Nucleotide-binding</keyword>
<dbReference type="SUPFAM" id="SSF63418">
    <property type="entry name" value="MurE/MurF N-terminal domain"/>
    <property type="match status" value="1"/>
</dbReference>
<keyword evidence="10 11" id="KW-0961">Cell wall biogenesis/degradation</keyword>
<evidence type="ECO:0000259" key="15">
    <source>
        <dbReference type="Pfam" id="PF08245"/>
    </source>
</evidence>
<feature type="binding site" evidence="11">
    <location>
        <position position="376"/>
    </location>
    <ligand>
        <name>meso-2,6-diaminopimelate</name>
        <dbReference type="ChEBI" id="CHEBI:57791"/>
    </ligand>
</feature>
<dbReference type="InterPro" id="IPR036615">
    <property type="entry name" value="Mur_ligase_C_dom_sf"/>
</dbReference>
<organism evidence="16 17">
    <name type="scientific">Fusobacterium varium ATCC 27725</name>
    <dbReference type="NCBI Taxonomy" id="469618"/>
    <lineage>
        <taxon>Bacteria</taxon>
        <taxon>Fusobacteriati</taxon>
        <taxon>Fusobacteriota</taxon>
        <taxon>Fusobacteriia</taxon>
        <taxon>Fusobacteriales</taxon>
        <taxon>Fusobacteriaceae</taxon>
        <taxon>Fusobacterium</taxon>
    </lineage>
</organism>
<evidence type="ECO:0000256" key="3">
    <source>
        <dbReference type="ARBA" id="ARBA00022598"/>
    </source>
</evidence>
<proteinExistence type="inferred from homology"/>
<dbReference type="InterPro" id="IPR013221">
    <property type="entry name" value="Mur_ligase_cen"/>
</dbReference>
<dbReference type="InterPro" id="IPR035911">
    <property type="entry name" value="MurE/MurF_N"/>
</dbReference>
<feature type="short sequence motif" description="Meso-diaminopimelate recognition motif" evidence="11">
    <location>
        <begin position="400"/>
        <end position="403"/>
    </location>
</feature>
<sequence length="483" mass="54450">MEKFLNGLEYEILKDVVKEEEYTGIEYDSRKIKTGNIFVALEGAVSDGHNYIEQAVKNGAKCILVSKKIEAVFPVKYIWIKDLRRKLGVLASNFYNWPQKKLKIIGITGTNGKTTTTYLIESILGSDKTARIGTVEYKIGDEIIEAPNTTPESLDIVKMCKKSVEKGMEYLVMEVSSHALALGRVDMLEFDVSMFTNLTLDHLDFHKTMEDYFQAKRKLFTMMKKGCEKNCVINIDDLYGKRLSSEFGGISYGMHNEGRVRGKILEFHGDGQEVEINIDNFSTKIKLAILGRYNVYNVLGALSIALLLGIERDIILDKIKELKGAPGRYELVNCGQDFTVIVDYSHTGDALENILKSINELKKGKIITVFGCGGDRDPNKRSVMGEIAERLSDIAIVTSDNPRTEDPHKIVEQVLEGMKGKNHIVEEDRDIAISKAVKLAEAKDIILIAGKGHETYQILGRKKIHFDDREIARREIVKKKKMK</sequence>
<dbReference type="SUPFAM" id="SSF53244">
    <property type="entry name" value="MurD-like peptide ligases, peptide-binding domain"/>
    <property type="match status" value="1"/>
</dbReference>
<dbReference type="GO" id="GO:0016874">
    <property type="term" value="F:ligase activity"/>
    <property type="evidence" value="ECO:0007669"/>
    <property type="project" value="UniProtKB-KW"/>
</dbReference>
<dbReference type="Pfam" id="PF02875">
    <property type="entry name" value="Mur_ligase_C"/>
    <property type="match status" value="1"/>
</dbReference>
<dbReference type="Pfam" id="PF01225">
    <property type="entry name" value="Mur_ligase"/>
    <property type="match status" value="1"/>
</dbReference>
<feature type="binding site" evidence="11">
    <location>
        <position position="148"/>
    </location>
    <ligand>
        <name>UDP-N-acetyl-alpha-D-muramoyl-L-alanyl-D-glutamate</name>
        <dbReference type="ChEBI" id="CHEBI:83900"/>
    </ligand>
</feature>
<feature type="binding site" evidence="11">
    <location>
        <position position="184"/>
    </location>
    <ligand>
        <name>UDP-N-acetyl-alpha-D-muramoyl-L-alanyl-D-glutamate</name>
        <dbReference type="ChEBI" id="CHEBI:83900"/>
    </ligand>
</feature>
<evidence type="ECO:0000256" key="7">
    <source>
        <dbReference type="ARBA" id="ARBA00022960"/>
    </source>
</evidence>
<feature type="binding site" evidence="11">
    <location>
        <position position="454"/>
    </location>
    <ligand>
        <name>meso-2,6-diaminopimelate</name>
        <dbReference type="ChEBI" id="CHEBI:57791"/>
    </ligand>
</feature>
<feature type="binding site" evidence="11">
    <location>
        <position position="29"/>
    </location>
    <ligand>
        <name>UDP-N-acetyl-alpha-D-muramoyl-L-alanyl-D-glutamate</name>
        <dbReference type="ChEBI" id="CHEBI:83900"/>
    </ligand>
</feature>
<dbReference type="Gene3D" id="3.90.190.20">
    <property type="entry name" value="Mur ligase, C-terminal domain"/>
    <property type="match status" value="1"/>
</dbReference>
<dbReference type="NCBIfam" id="TIGR01085">
    <property type="entry name" value="murE"/>
    <property type="match status" value="1"/>
</dbReference>
<dbReference type="InterPro" id="IPR036565">
    <property type="entry name" value="Mur-like_cat_sf"/>
</dbReference>
<evidence type="ECO:0000313" key="16">
    <source>
        <dbReference type="EMBL" id="AVQ30843.1"/>
    </source>
</evidence>
<dbReference type="NCBIfam" id="NF001126">
    <property type="entry name" value="PRK00139.1-4"/>
    <property type="match status" value="1"/>
</dbReference>
<comment type="cofactor">
    <cofactor evidence="11">
        <name>Mg(2+)</name>
        <dbReference type="ChEBI" id="CHEBI:18420"/>
    </cofactor>
</comment>
<keyword evidence="9 11" id="KW-0131">Cell cycle</keyword>
<comment type="similarity">
    <text evidence="1 11">Belongs to the MurCDEF family. MurE subfamily.</text>
</comment>
<feature type="binding site" evidence="11">
    <location>
        <begin position="400"/>
        <end position="403"/>
    </location>
    <ligand>
        <name>meso-2,6-diaminopimelate</name>
        <dbReference type="ChEBI" id="CHEBI:57791"/>
    </ligand>
</feature>
<accession>A0ABM6U3I5</accession>
<comment type="function">
    <text evidence="11">Catalyzes the addition of meso-diaminopimelic acid to the nucleotide precursor UDP-N-acetylmuramoyl-L-alanyl-D-glutamate (UMAG) in the biosynthesis of bacterial cell-wall peptidoglycan.</text>
</comment>
<evidence type="ECO:0000313" key="17">
    <source>
        <dbReference type="Proteomes" id="UP000241238"/>
    </source>
</evidence>
<comment type="PTM">
    <text evidence="11">Carboxylation is probably crucial for Mg(2+) binding and, consequently, for the gamma-phosphate positioning of ATP.</text>
</comment>
<evidence type="ECO:0000256" key="10">
    <source>
        <dbReference type="ARBA" id="ARBA00023316"/>
    </source>
</evidence>
<dbReference type="EMBL" id="CP028103">
    <property type="protein sequence ID" value="AVQ30843.1"/>
    <property type="molecule type" value="Genomic_DNA"/>
</dbReference>
<comment type="subcellular location">
    <subcellularLocation>
        <location evidence="11 12">Cytoplasm</location>
    </subcellularLocation>
</comment>
<feature type="binding site" evidence="11">
    <location>
        <begin position="109"/>
        <end position="115"/>
    </location>
    <ligand>
        <name>ATP</name>
        <dbReference type="ChEBI" id="CHEBI:30616"/>
    </ligand>
</feature>
<dbReference type="PANTHER" id="PTHR23135:SF4">
    <property type="entry name" value="UDP-N-ACETYLMURAMOYL-L-ALANYL-D-GLUTAMATE--2,6-DIAMINOPIMELATE LIGASE MURE HOMOLOG, CHLOROPLASTIC"/>
    <property type="match status" value="1"/>
</dbReference>
<evidence type="ECO:0000256" key="1">
    <source>
        <dbReference type="ARBA" id="ARBA00005898"/>
    </source>
</evidence>
<comment type="catalytic activity">
    <reaction evidence="11">
        <text>UDP-N-acetyl-alpha-D-muramoyl-L-alanyl-D-glutamate + meso-2,6-diaminopimelate + ATP = UDP-N-acetyl-alpha-D-muramoyl-L-alanyl-gamma-D-glutamyl-meso-2,6-diaminopimelate + ADP + phosphate + H(+)</text>
        <dbReference type="Rhea" id="RHEA:23676"/>
        <dbReference type="ChEBI" id="CHEBI:15378"/>
        <dbReference type="ChEBI" id="CHEBI:30616"/>
        <dbReference type="ChEBI" id="CHEBI:43474"/>
        <dbReference type="ChEBI" id="CHEBI:57791"/>
        <dbReference type="ChEBI" id="CHEBI:83900"/>
        <dbReference type="ChEBI" id="CHEBI:83905"/>
        <dbReference type="ChEBI" id="CHEBI:456216"/>
        <dbReference type="EC" id="6.3.2.13"/>
    </reaction>
</comment>
<keyword evidence="17" id="KW-1185">Reference proteome</keyword>
<protein>
    <recommendedName>
        <fullName evidence="11">UDP-N-acetylmuramoyl-L-alanyl-D-glutamate--2,6-diaminopimelate ligase</fullName>
        <ecNumber evidence="11">6.3.2.13</ecNumber>
    </recommendedName>
    <alternativeName>
        <fullName evidence="11">Meso-A2pm-adding enzyme</fullName>
    </alternativeName>
    <alternativeName>
        <fullName evidence="11">Meso-diaminopimelate-adding enzyme</fullName>
    </alternativeName>
    <alternativeName>
        <fullName evidence="11">UDP-MurNAc-L-Ala-D-Glu:meso-diaminopimelate ligase</fullName>
    </alternativeName>
    <alternativeName>
        <fullName evidence="11">UDP-MurNAc-tripeptide synthetase</fullName>
    </alternativeName>
    <alternativeName>
        <fullName evidence="11">UDP-N-acetylmuramyl-tripeptide synthetase</fullName>
    </alternativeName>
</protein>
<dbReference type="InterPro" id="IPR018109">
    <property type="entry name" value="Folylpolyglutamate_synth_CS"/>
</dbReference>
<dbReference type="HAMAP" id="MF_00208">
    <property type="entry name" value="MurE"/>
    <property type="match status" value="1"/>
</dbReference>
<keyword evidence="4 11" id="KW-0132">Cell division</keyword>
<dbReference type="InterPro" id="IPR000713">
    <property type="entry name" value="Mur_ligase_N"/>
</dbReference>
<dbReference type="Gene3D" id="3.40.1190.10">
    <property type="entry name" value="Mur-like, catalytic domain"/>
    <property type="match status" value="1"/>
</dbReference>
<feature type="modified residue" description="N6-carboxylysine" evidence="11">
    <location>
        <position position="216"/>
    </location>
</feature>
<dbReference type="InterPro" id="IPR004101">
    <property type="entry name" value="Mur_ligase_C"/>
</dbReference>
<feature type="binding site" evidence="11">
    <location>
        <position position="450"/>
    </location>
    <ligand>
        <name>meso-2,6-diaminopimelate</name>
        <dbReference type="ChEBI" id="CHEBI:57791"/>
    </ligand>
</feature>
<reference evidence="17" key="1">
    <citation type="journal article" date="2018" name="MSphere">
        <title>Fusobacterium Genomics Using MinION and Illumina Sequencing Enables Genome Completion and Correction.</title>
        <authorList>
            <person name="Todd S.M."/>
            <person name="Settlage R.E."/>
            <person name="Lahmers K.K."/>
            <person name="Slade D.J."/>
        </authorList>
    </citation>
    <scope>NUCLEOTIDE SEQUENCE [LARGE SCALE GENOMIC DNA]</scope>
    <source>
        <strain evidence="17">ATCC 27725</strain>
    </source>
</reference>
<dbReference type="SUPFAM" id="SSF53623">
    <property type="entry name" value="MurD-like peptide ligases, catalytic domain"/>
    <property type="match status" value="1"/>
</dbReference>
<keyword evidence="8 11" id="KW-0573">Peptidoglycan synthesis</keyword>
<evidence type="ECO:0000256" key="5">
    <source>
        <dbReference type="ARBA" id="ARBA00022741"/>
    </source>
</evidence>
<evidence type="ECO:0000256" key="12">
    <source>
        <dbReference type="RuleBase" id="RU004135"/>
    </source>
</evidence>
<feature type="domain" description="Mur ligase C-terminal" evidence="14">
    <location>
        <begin position="327"/>
        <end position="452"/>
    </location>
</feature>
<comment type="pathway">
    <text evidence="11 12">Cell wall biogenesis; peptidoglycan biosynthesis.</text>
</comment>
<dbReference type="GeneID" id="77467599"/>
<keyword evidence="3 11" id="KW-0436">Ligase</keyword>
<feature type="binding site" evidence="11">
    <location>
        <begin position="149"/>
        <end position="150"/>
    </location>
    <ligand>
        <name>UDP-N-acetyl-alpha-D-muramoyl-L-alanyl-D-glutamate</name>
        <dbReference type="ChEBI" id="CHEBI:83900"/>
    </ligand>
</feature>
<feature type="domain" description="Mur ligase N-terminal catalytic" evidence="13">
    <location>
        <begin position="21"/>
        <end position="95"/>
    </location>
</feature>
<dbReference type="PROSITE" id="PS01011">
    <property type="entry name" value="FOLYLPOLYGLU_SYNT_1"/>
    <property type="match status" value="1"/>
</dbReference>
<evidence type="ECO:0000256" key="2">
    <source>
        <dbReference type="ARBA" id="ARBA00022490"/>
    </source>
</evidence>
<gene>
    <name evidence="11" type="primary">murE</name>
    <name evidence="16" type="ORF">C4N18_06305</name>
</gene>
<comment type="caution">
    <text evidence="11">Lacks conserved residue(s) required for the propagation of feature annotation.</text>
</comment>
<dbReference type="NCBIfam" id="NF001124">
    <property type="entry name" value="PRK00139.1-2"/>
    <property type="match status" value="1"/>
</dbReference>
<evidence type="ECO:0000259" key="13">
    <source>
        <dbReference type="Pfam" id="PF01225"/>
    </source>
</evidence>
<evidence type="ECO:0000256" key="8">
    <source>
        <dbReference type="ARBA" id="ARBA00022984"/>
    </source>
</evidence>
<evidence type="ECO:0000256" key="9">
    <source>
        <dbReference type="ARBA" id="ARBA00023306"/>
    </source>
</evidence>